<evidence type="ECO:0000256" key="7">
    <source>
        <dbReference type="ARBA" id="ARBA00023136"/>
    </source>
</evidence>
<dbReference type="EMBL" id="JBHRSZ010000009">
    <property type="protein sequence ID" value="MFC3153344.1"/>
    <property type="molecule type" value="Genomic_DNA"/>
</dbReference>
<gene>
    <name evidence="10" type="ORF">ACFOEK_20050</name>
</gene>
<dbReference type="Gene3D" id="3.40.50.300">
    <property type="entry name" value="P-loop containing nucleotide triphosphate hydrolases"/>
    <property type="match status" value="1"/>
</dbReference>
<evidence type="ECO:0000256" key="5">
    <source>
        <dbReference type="ARBA" id="ARBA00022840"/>
    </source>
</evidence>
<evidence type="ECO:0000256" key="1">
    <source>
        <dbReference type="ARBA" id="ARBA00022448"/>
    </source>
</evidence>
<feature type="region of interest" description="Disordered" evidence="8">
    <location>
        <begin position="35"/>
        <end position="80"/>
    </location>
</feature>
<dbReference type="InterPro" id="IPR017871">
    <property type="entry name" value="ABC_transporter-like_CS"/>
</dbReference>
<protein>
    <submittedName>
        <fullName evidence="10">ABC transporter ATP-binding protein</fullName>
    </submittedName>
</protein>
<organism evidence="10 11">
    <name type="scientific">Litoribrevibacter euphylliae</name>
    <dbReference type="NCBI Taxonomy" id="1834034"/>
    <lineage>
        <taxon>Bacteria</taxon>
        <taxon>Pseudomonadati</taxon>
        <taxon>Pseudomonadota</taxon>
        <taxon>Gammaproteobacteria</taxon>
        <taxon>Oceanospirillales</taxon>
        <taxon>Oceanospirillaceae</taxon>
        <taxon>Litoribrevibacter</taxon>
    </lineage>
</organism>
<dbReference type="SUPFAM" id="SSF50331">
    <property type="entry name" value="MOP-like"/>
    <property type="match status" value="1"/>
</dbReference>
<keyword evidence="1" id="KW-0813">Transport</keyword>
<keyword evidence="7" id="KW-0472">Membrane</keyword>
<sequence>MGNLLTRLNLFSSLNKLVQRTQSTIATSNVSVSAPAFSKTKHTSPNASNGNQAANSSFSKTSRSSSKTSRSSSKTNRSFSQINNTSLSSSVKSVELTELNKYYDDFHALKDINLTIEDGEFISFLGPSGCGKTTLLRTIAGLETCNQGTILLSGKDVTQKPARQRDFGIVFQSYALFPNLTVSENIGYALKSRGTSKADIQARVQELIELVGLNDLADRFPAQLSGGQQQRVALARALAPNPQLLLLDEPLSALDAKVRHNLRQELKDLQKKTGITTIMVTHDQEEALAISDRIAVLNHGRIEQIGTPDEIYSTPATEFVAEFVGTINRIKLPNSNEPLIVRPEWIEVFNTPDENRMSAVIESMEYRGATTRLTLGMVDKDISQDAIEVDVPTAGCKKTGFELNQAVWFEIVHEDLCTPQH</sequence>
<keyword evidence="5 10" id="KW-0067">ATP-binding</keyword>
<keyword evidence="6" id="KW-1278">Translocase</keyword>
<evidence type="ECO:0000259" key="9">
    <source>
        <dbReference type="PROSITE" id="PS50893"/>
    </source>
</evidence>
<dbReference type="SUPFAM" id="SSF52540">
    <property type="entry name" value="P-loop containing nucleoside triphosphate hydrolases"/>
    <property type="match status" value="1"/>
</dbReference>
<reference evidence="11" key="1">
    <citation type="journal article" date="2019" name="Int. J. Syst. Evol. Microbiol.">
        <title>The Global Catalogue of Microorganisms (GCM) 10K type strain sequencing project: providing services to taxonomists for standard genome sequencing and annotation.</title>
        <authorList>
            <consortium name="The Broad Institute Genomics Platform"/>
            <consortium name="The Broad Institute Genome Sequencing Center for Infectious Disease"/>
            <person name="Wu L."/>
            <person name="Ma J."/>
        </authorList>
    </citation>
    <scope>NUCLEOTIDE SEQUENCE [LARGE SCALE GENOMIC DNA]</scope>
    <source>
        <strain evidence="11">KCTC 52438</strain>
    </source>
</reference>
<dbReference type="InterPro" id="IPR013611">
    <property type="entry name" value="Transp-assoc_OB_typ2"/>
</dbReference>
<name>A0ABV7HHK7_9GAMM</name>
<dbReference type="PROSITE" id="PS50893">
    <property type="entry name" value="ABC_TRANSPORTER_2"/>
    <property type="match status" value="1"/>
</dbReference>
<dbReference type="SMART" id="SM00382">
    <property type="entry name" value="AAA"/>
    <property type="match status" value="1"/>
</dbReference>
<dbReference type="PROSITE" id="PS00211">
    <property type="entry name" value="ABC_TRANSPORTER_1"/>
    <property type="match status" value="1"/>
</dbReference>
<evidence type="ECO:0000256" key="3">
    <source>
        <dbReference type="ARBA" id="ARBA00022519"/>
    </source>
</evidence>
<dbReference type="Pfam" id="PF00005">
    <property type="entry name" value="ABC_tran"/>
    <property type="match status" value="1"/>
</dbReference>
<evidence type="ECO:0000313" key="11">
    <source>
        <dbReference type="Proteomes" id="UP001595476"/>
    </source>
</evidence>
<feature type="compositionally biased region" description="Low complexity" evidence="8">
    <location>
        <begin position="44"/>
        <end position="80"/>
    </location>
</feature>
<dbReference type="Proteomes" id="UP001595476">
    <property type="component" value="Unassembled WGS sequence"/>
</dbReference>
<dbReference type="PANTHER" id="PTHR42781">
    <property type="entry name" value="SPERMIDINE/PUTRESCINE IMPORT ATP-BINDING PROTEIN POTA"/>
    <property type="match status" value="1"/>
</dbReference>
<dbReference type="GO" id="GO:0005524">
    <property type="term" value="F:ATP binding"/>
    <property type="evidence" value="ECO:0007669"/>
    <property type="project" value="UniProtKB-KW"/>
</dbReference>
<feature type="domain" description="ABC transporter" evidence="9">
    <location>
        <begin position="94"/>
        <end position="324"/>
    </location>
</feature>
<dbReference type="InterPro" id="IPR003593">
    <property type="entry name" value="AAA+_ATPase"/>
</dbReference>
<dbReference type="InterPro" id="IPR027417">
    <property type="entry name" value="P-loop_NTPase"/>
</dbReference>
<keyword evidence="3" id="KW-0997">Cell inner membrane</keyword>
<dbReference type="InterPro" id="IPR050093">
    <property type="entry name" value="ABC_SmlMolc_Importer"/>
</dbReference>
<accession>A0ABV7HHK7</accession>
<comment type="caution">
    <text evidence="10">The sequence shown here is derived from an EMBL/GenBank/DDBJ whole genome shotgun (WGS) entry which is preliminary data.</text>
</comment>
<evidence type="ECO:0000256" key="2">
    <source>
        <dbReference type="ARBA" id="ARBA00022475"/>
    </source>
</evidence>
<keyword evidence="11" id="KW-1185">Reference proteome</keyword>
<dbReference type="RefSeq" id="WP_386723265.1">
    <property type="nucleotide sequence ID" value="NZ_JBHRSZ010000009.1"/>
</dbReference>
<evidence type="ECO:0000256" key="4">
    <source>
        <dbReference type="ARBA" id="ARBA00022741"/>
    </source>
</evidence>
<keyword evidence="4" id="KW-0547">Nucleotide-binding</keyword>
<keyword evidence="2" id="KW-1003">Cell membrane</keyword>
<dbReference type="InterPro" id="IPR008995">
    <property type="entry name" value="Mo/tungstate-bd_C_term_dom"/>
</dbReference>
<dbReference type="Pfam" id="PF08402">
    <property type="entry name" value="TOBE_2"/>
    <property type="match status" value="1"/>
</dbReference>
<dbReference type="PANTHER" id="PTHR42781:SF5">
    <property type="entry name" value="PUTRESCINE TRANSPORT ATP-BINDING PROTEIN POTG"/>
    <property type="match status" value="1"/>
</dbReference>
<evidence type="ECO:0000313" key="10">
    <source>
        <dbReference type="EMBL" id="MFC3153344.1"/>
    </source>
</evidence>
<evidence type="ECO:0000256" key="6">
    <source>
        <dbReference type="ARBA" id="ARBA00022967"/>
    </source>
</evidence>
<dbReference type="InterPro" id="IPR003439">
    <property type="entry name" value="ABC_transporter-like_ATP-bd"/>
</dbReference>
<evidence type="ECO:0000256" key="8">
    <source>
        <dbReference type="SAM" id="MobiDB-lite"/>
    </source>
</evidence>
<proteinExistence type="predicted"/>